<keyword evidence="1" id="KW-0812">Transmembrane</keyword>
<dbReference type="AlphaFoldDB" id="A0A3A5HCN3"/>
<feature type="transmembrane region" description="Helical" evidence="1">
    <location>
        <begin position="247"/>
        <end position="273"/>
    </location>
</feature>
<comment type="caution">
    <text evidence="2">The sequence shown here is derived from an EMBL/GenBank/DDBJ whole genome shotgun (WGS) entry which is preliminary data.</text>
</comment>
<evidence type="ECO:0000256" key="1">
    <source>
        <dbReference type="SAM" id="Phobius"/>
    </source>
</evidence>
<evidence type="ECO:0000313" key="3">
    <source>
        <dbReference type="Proteomes" id="UP000276542"/>
    </source>
</evidence>
<keyword evidence="1" id="KW-0472">Membrane</keyword>
<sequence>MKQHDFVGRDVAAIVAWSMIAMGFLAGVAGLATFAGSGVSEHVFAWGFASPLGAALFGACLLGAVPLLASASLKPSWEQARIGFLPAILLVVGLAAVTVAHRDQLTFTGGIVAVFMALAWLAFTVALSGVLLVGLVAQLREPSFPLDRTAPIPRWSVPLVALLGAAYLGLGLGLLVEPSFWGPQLPFEVSVLDARALGVWALAIGATMLGALAEDDLDRASPGLIGVTAIGLLAVLAVMWRHGDVDWSAGIATLLFVVLIVALPATGLIGLALRKRAGAAGLTG</sequence>
<feature type="transmembrane region" description="Helical" evidence="1">
    <location>
        <begin position="82"/>
        <end position="101"/>
    </location>
</feature>
<keyword evidence="1" id="KW-1133">Transmembrane helix</keyword>
<protein>
    <submittedName>
        <fullName evidence="2">Uncharacterized protein</fullName>
    </submittedName>
</protein>
<gene>
    <name evidence="2" type="ORF">D4739_16365</name>
</gene>
<keyword evidence="3" id="KW-1185">Reference proteome</keyword>
<feature type="transmembrane region" description="Helical" evidence="1">
    <location>
        <begin position="43"/>
        <end position="70"/>
    </location>
</feature>
<evidence type="ECO:0000313" key="2">
    <source>
        <dbReference type="EMBL" id="RJS47628.1"/>
    </source>
</evidence>
<dbReference type="EMBL" id="QYRP01000002">
    <property type="protein sequence ID" value="RJS47628.1"/>
    <property type="molecule type" value="Genomic_DNA"/>
</dbReference>
<accession>A0A3A5HCN3</accession>
<name>A0A3A5HCN3_9ACTN</name>
<feature type="transmembrane region" description="Helical" evidence="1">
    <location>
        <begin position="196"/>
        <end position="213"/>
    </location>
</feature>
<proteinExistence type="predicted"/>
<organism evidence="2 3">
    <name type="scientific">Nocardioides cavernaquae</name>
    <dbReference type="NCBI Taxonomy" id="2321396"/>
    <lineage>
        <taxon>Bacteria</taxon>
        <taxon>Bacillati</taxon>
        <taxon>Actinomycetota</taxon>
        <taxon>Actinomycetes</taxon>
        <taxon>Propionibacteriales</taxon>
        <taxon>Nocardioidaceae</taxon>
        <taxon>Nocardioides</taxon>
    </lineage>
</organism>
<dbReference type="Proteomes" id="UP000276542">
    <property type="component" value="Unassembled WGS sequence"/>
</dbReference>
<feature type="transmembrane region" description="Helical" evidence="1">
    <location>
        <begin position="12"/>
        <end position="37"/>
    </location>
</feature>
<reference evidence="3" key="1">
    <citation type="submission" date="2018-09" db="EMBL/GenBank/DDBJ databases">
        <authorList>
            <person name="Zhu H."/>
        </authorList>
    </citation>
    <scope>NUCLEOTIDE SEQUENCE [LARGE SCALE GENOMIC DNA]</scope>
    <source>
        <strain evidence="3">K1W22B-1</strain>
    </source>
</reference>
<feature type="transmembrane region" description="Helical" evidence="1">
    <location>
        <begin position="157"/>
        <end position="176"/>
    </location>
</feature>
<feature type="transmembrane region" description="Helical" evidence="1">
    <location>
        <begin position="107"/>
        <end position="136"/>
    </location>
</feature>
<feature type="transmembrane region" description="Helical" evidence="1">
    <location>
        <begin position="220"/>
        <end position="241"/>
    </location>
</feature>